<sequence length="200" mass="22041">MARHVYVITHPDVLIDPAVPVPDWPLSPRGRERMRASLRLPWMAGVRALFSSTERKAVDGAEILAAALDLPITQIADLGENDRSSTGYLPKLEFETMADAFFARPQESVRGWERAIDAQRRIVAAMEEVLRRAPVEGDVAVVSHGGVGALYLCHLQGHPIGRDADQPPTNGGNYYAFSATDRRLLSGWTTIDQNGFISKH</sequence>
<dbReference type="InterPro" id="IPR029033">
    <property type="entry name" value="His_PPase_superfam"/>
</dbReference>
<dbReference type="Gene3D" id="3.40.50.1240">
    <property type="entry name" value="Phosphoglycerate mutase-like"/>
    <property type="match status" value="1"/>
</dbReference>
<organism evidence="1 2">
    <name type="scientific">Inquilinus limosus</name>
    <dbReference type="NCBI Taxonomy" id="171674"/>
    <lineage>
        <taxon>Bacteria</taxon>
        <taxon>Pseudomonadati</taxon>
        <taxon>Pseudomonadota</taxon>
        <taxon>Alphaproteobacteria</taxon>
        <taxon>Rhodospirillales</taxon>
        <taxon>Rhodospirillaceae</taxon>
        <taxon>Inquilinus</taxon>
    </lineage>
</organism>
<dbReference type="OrthoDB" id="34197at2"/>
<reference evidence="2" key="1">
    <citation type="submission" date="2017-05" db="EMBL/GenBank/DDBJ databases">
        <authorList>
            <person name="Macchi M."/>
            <person name="Festa S."/>
            <person name="Coppotelli B.M."/>
            <person name="Morelli I.S."/>
        </authorList>
    </citation>
    <scope>NUCLEOTIDE SEQUENCE [LARGE SCALE GENOMIC DNA]</scope>
    <source>
        <strain evidence="2">I</strain>
    </source>
</reference>
<gene>
    <name evidence="1" type="ORF">BWR60_10770</name>
</gene>
<proteinExistence type="predicted"/>
<dbReference type="EMBL" id="NHON01000016">
    <property type="protein sequence ID" value="OWJ67016.1"/>
    <property type="molecule type" value="Genomic_DNA"/>
</dbReference>
<protein>
    <submittedName>
        <fullName evidence="1">Histidine phosphatase family protein</fullName>
    </submittedName>
</protein>
<dbReference type="InterPro" id="IPR013078">
    <property type="entry name" value="His_Pase_superF_clade-1"/>
</dbReference>
<comment type="caution">
    <text evidence="1">The sequence shown here is derived from an EMBL/GenBank/DDBJ whole genome shotgun (WGS) entry which is preliminary data.</text>
</comment>
<name>A0A211ZPA4_9PROT</name>
<dbReference type="CDD" id="cd07067">
    <property type="entry name" value="HP_PGM_like"/>
    <property type="match status" value="1"/>
</dbReference>
<dbReference type="AlphaFoldDB" id="A0A211ZPA4"/>
<dbReference type="SUPFAM" id="SSF53254">
    <property type="entry name" value="Phosphoglycerate mutase-like"/>
    <property type="match status" value="1"/>
</dbReference>
<dbReference type="Proteomes" id="UP000196655">
    <property type="component" value="Unassembled WGS sequence"/>
</dbReference>
<evidence type="ECO:0000313" key="2">
    <source>
        <dbReference type="Proteomes" id="UP000196655"/>
    </source>
</evidence>
<evidence type="ECO:0000313" key="1">
    <source>
        <dbReference type="EMBL" id="OWJ67016.1"/>
    </source>
</evidence>
<keyword evidence="2" id="KW-1185">Reference proteome</keyword>
<accession>A0A211ZPA4</accession>
<dbReference type="Pfam" id="PF00300">
    <property type="entry name" value="His_Phos_1"/>
    <property type="match status" value="1"/>
</dbReference>
<dbReference type="RefSeq" id="WP_088151026.1">
    <property type="nucleotide sequence ID" value="NZ_NHON01000016.1"/>
</dbReference>